<evidence type="ECO:0000256" key="3">
    <source>
        <dbReference type="ARBA" id="ARBA00022679"/>
    </source>
</evidence>
<dbReference type="EC" id="2.3.1.269" evidence="8"/>
<reference evidence="10 11" key="1">
    <citation type="submission" date="2019-01" db="EMBL/GenBank/DDBJ databases">
        <title>Coherence of Microcystis species and biogeography revealed through population genomics.</title>
        <authorList>
            <person name="Perez-Carrascal O.M."/>
            <person name="Terrat Y."/>
            <person name="Giani A."/>
            <person name="Fortin N."/>
            <person name="Tromas N."/>
            <person name="Shapiro B.J."/>
        </authorList>
    </citation>
    <scope>NUCLEOTIDE SEQUENCE [LARGE SCALE GENOMIC DNA]</scope>
    <source>
        <strain evidence="10">Ma_QC_Ca_00000000_S207</strain>
    </source>
</reference>
<comment type="catalytic activity">
    <reaction evidence="8">
        <text>N-terminal S-1,2-diacyl-sn-glyceryl-L-cysteinyl-[lipoprotein] + a glycerophospholipid = N-acyl-S-1,2-diacyl-sn-glyceryl-L-cysteinyl-[lipoprotein] + a 2-acyl-sn-glycero-3-phospholipid + H(+)</text>
        <dbReference type="Rhea" id="RHEA:48228"/>
        <dbReference type="Rhea" id="RHEA-COMP:14681"/>
        <dbReference type="Rhea" id="RHEA-COMP:14684"/>
        <dbReference type="ChEBI" id="CHEBI:15378"/>
        <dbReference type="ChEBI" id="CHEBI:136912"/>
        <dbReference type="ChEBI" id="CHEBI:140656"/>
        <dbReference type="ChEBI" id="CHEBI:140657"/>
        <dbReference type="ChEBI" id="CHEBI:140660"/>
        <dbReference type="EC" id="2.3.1.269"/>
    </reaction>
</comment>
<keyword evidence="7 8" id="KW-0012">Acyltransferase</keyword>
<dbReference type="UniPathway" id="UPA00666"/>
<organism evidence="10 11">
    <name type="scientific">Microcystis aeruginosa Ma_QC_Ca_00000000_S207</name>
    <dbReference type="NCBI Taxonomy" id="2486251"/>
    <lineage>
        <taxon>Bacteria</taxon>
        <taxon>Bacillati</taxon>
        <taxon>Cyanobacteriota</taxon>
        <taxon>Cyanophyceae</taxon>
        <taxon>Oscillatoriophycideae</taxon>
        <taxon>Chroococcales</taxon>
        <taxon>Microcystaceae</taxon>
        <taxon>Microcystis</taxon>
    </lineage>
</organism>
<dbReference type="Pfam" id="PF00795">
    <property type="entry name" value="CN_hydrolase"/>
    <property type="match status" value="1"/>
</dbReference>
<comment type="similarity">
    <text evidence="8">Belongs to the CN hydrolase family. Apolipoprotein N-acyltransferase subfamily.</text>
</comment>
<dbReference type="NCBIfam" id="TIGR00546">
    <property type="entry name" value="lnt"/>
    <property type="match status" value="1"/>
</dbReference>
<proteinExistence type="inferred from homology"/>
<dbReference type="GO" id="GO:0005886">
    <property type="term" value="C:plasma membrane"/>
    <property type="evidence" value="ECO:0007669"/>
    <property type="project" value="UniProtKB-SubCell"/>
</dbReference>
<dbReference type="InterPro" id="IPR004563">
    <property type="entry name" value="Apolipo_AcylTrfase"/>
</dbReference>
<evidence type="ECO:0000256" key="1">
    <source>
        <dbReference type="ARBA" id="ARBA00004651"/>
    </source>
</evidence>
<dbReference type="Proteomes" id="UP000320293">
    <property type="component" value="Unassembled WGS sequence"/>
</dbReference>
<evidence type="ECO:0000256" key="2">
    <source>
        <dbReference type="ARBA" id="ARBA00022475"/>
    </source>
</evidence>
<evidence type="ECO:0000256" key="8">
    <source>
        <dbReference type="HAMAP-Rule" id="MF_01148"/>
    </source>
</evidence>
<gene>
    <name evidence="8 10" type="primary">lnt</name>
    <name evidence="10" type="ORF">EWV91_18235</name>
</gene>
<dbReference type="CDD" id="cd07571">
    <property type="entry name" value="ALP_N-acyl_transferase"/>
    <property type="match status" value="1"/>
</dbReference>
<evidence type="ECO:0000313" key="10">
    <source>
        <dbReference type="EMBL" id="TRU43648.1"/>
    </source>
</evidence>
<comment type="caution">
    <text evidence="10">The sequence shown here is derived from an EMBL/GenBank/DDBJ whole genome shotgun (WGS) entry which is preliminary data.</text>
</comment>
<feature type="transmembrane region" description="Helical" evidence="8">
    <location>
        <begin position="49"/>
        <end position="68"/>
    </location>
</feature>
<keyword evidence="3 8" id="KW-0808">Transferase</keyword>
<name>A0A552FAB0_MICAE</name>
<keyword evidence="2 8" id="KW-1003">Cell membrane</keyword>
<dbReference type="SUPFAM" id="SSF56317">
    <property type="entry name" value="Carbon-nitrogen hydrolase"/>
    <property type="match status" value="1"/>
</dbReference>
<evidence type="ECO:0000256" key="5">
    <source>
        <dbReference type="ARBA" id="ARBA00022989"/>
    </source>
</evidence>
<feature type="transmembrane region" description="Helical" evidence="8">
    <location>
        <begin position="199"/>
        <end position="218"/>
    </location>
</feature>
<feature type="transmembrane region" description="Helical" evidence="8">
    <location>
        <begin position="124"/>
        <end position="142"/>
    </location>
</feature>
<dbReference type="AlphaFoldDB" id="A0A552FAB0"/>
<feature type="transmembrane region" description="Helical" evidence="8">
    <location>
        <begin position="6"/>
        <end position="37"/>
    </location>
</feature>
<dbReference type="PANTHER" id="PTHR38686:SF1">
    <property type="entry name" value="APOLIPOPROTEIN N-ACYLTRANSFERASE"/>
    <property type="match status" value="1"/>
</dbReference>
<dbReference type="EMBL" id="SFBF01000341">
    <property type="protein sequence ID" value="TRU43648.1"/>
    <property type="molecule type" value="Genomic_DNA"/>
</dbReference>
<keyword evidence="6 8" id="KW-0472">Membrane</keyword>
<dbReference type="InterPro" id="IPR045378">
    <property type="entry name" value="LNT_N"/>
</dbReference>
<keyword evidence="5 8" id="KW-1133">Transmembrane helix</keyword>
<dbReference type="Pfam" id="PF20154">
    <property type="entry name" value="LNT_N"/>
    <property type="match status" value="1"/>
</dbReference>
<accession>A0A552FAB0</accession>
<comment type="pathway">
    <text evidence="8">Protein modification; lipoprotein biosynthesis (N-acyl transfer).</text>
</comment>
<evidence type="ECO:0000256" key="4">
    <source>
        <dbReference type="ARBA" id="ARBA00022692"/>
    </source>
</evidence>
<dbReference type="GO" id="GO:0042158">
    <property type="term" value="P:lipoprotein biosynthetic process"/>
    <property type="evidence" value="ECO:0007669"/>
    <property type="project" value="UniProtKB-UniRule"/>
</dbReference>
<dbReference type="InterPro" id="IPR036526">
    <property type="entry name" value="C-N_Hydrolase_sf"/>
</dbReference>
<dbReference type="InterPro" id="IPR003010">
    <property type="entry name" value="C-N_Hydrolase"/>
</dbReference>
<keyword evidence="10" id="KW-0449">Lipoprotein</keyword>
<feature type="transmembrane region" description="Helical" evidence="8">
    <location>
        <begin position="80"/>
        <end position="112"/>
    </location>
</feature>
<dbReference type="PANTHER" id="PTHR38686">
    <property type="entry name" value="APOLIPOPROTEIN N-ACYLTRANSFERASE"/>
    <property type="match status" value="1"/>
</dbReference>
<sequence>MVRFLWAILAGVGMGLTVAPVSWWLLAWISLVPLWIVVRLAEKSLKKPLLYGFGWGFAYHGLALFWITGIHPMTWMGVPWLASLLIALFCWLFITFWGTAIVLTWTLVMFYVNKSVNQSSFRDALLRVFIGTALWCGLESLWSQSPLWWTTLAYSQSPHNLLILQLGKLSGFTTVTAAIVAINGLIAESFLLIRQSRQNLAFLSLPLLICLSLHLWGWNTYHKPIEKSRDLGIKIGVIQGNIANTIKLSPLGFQKALEGYTSGYQILADQGVDAVLTPETALPYYWENLVNNSSIYSAILAKKTPIWLGAFGKVDKGYNNSLLTIDGEGQVISRYDKVILVPLGEYVPFQEILGGIVDRLSPLQAHLIQGNPDQIIDSPFGKIIVGICYESAFSEHFRRQTARGGEFIITASNNAHYSHAMPAQHHAQDTMRAIETDRWMARATNTGYSAFVDPHGNHLWLSDLDRYQIHSETIYRRDTRTLYVRWGDWLTKVLIITAGLAWLWRAWDQGDSGILFRE</sequence>
<feature type="domain" description="CN hydrolase" evidence="9">
    <location>
        <begin position="238"/>
        <end position="481"/>
    </location>
</feature>
<dbReference type="PROSITE" id="PS50263">
    <property type="entry name" value="CN_HYDROLASE"/>
    <property type="match status" value="1"/>
</dbReference>
<feature type="transmembrane region" description="Helical" evidence="8">
    <location>
        <begin position="162"/>
        <end position="187"/>
    </location>
</feature>
<dbReference type="GO" id="GO:0016410">
    <property type="term" value="F:N-acyltransferase activity"/>
    <property type="evidence" value="ECO:0007669"/>
    <property type="project" value="UniProtKB-UniRule"/>
</dbReference>
<dbReference type="HAMAP" id="MF_01148">
    <property type="entry name" value="Lnt"/>
    <property type="match status" value="1"/>
</dbReference>
<protein>
    <recommendedName>
        <fullName evidence="8">Apolipoprotein N-acyltransferase</fullName>
        <shortName evidence="8">ALP N-acyltransferase</shortName>
        <ecNumber evidence="8">2.3.1.269</ecNumber>
    </recommendedName>
</protein>
<evidence type="ECO:0000256" key="6">
    <source>
        <dbReference type="ARBA" id="ARBA00023136"/>
    </source>
</evidence>
<dbReference type="Gene3D" id="3.60.110.10">
    <property type="entry name" value="Carbon-nitrogen hydrolase"/>
    <property type="match status" value="1"/>
</dbReference>
<keyword evidence="4 8" id="KW-0812">Transmembrane</keyword>
<comment type="function">
    <text evidence="8">Catalyzes the phospholipid dependent N-acylation of the N-terminal cysteine of apolipoprotein, the last step in lipoprotein maturation.</text>
</comment>
<evidence type="ECO:0000313" key="11">
    <source>
        <dbReference type="Proteomes" id="UP000320293"/>
    </source>
</evidence>
<evidence type="ECO:0000259" key="9">
    <source>
        <dbReference type="PROSITE" id="PS50263"/>
    </source>
</evidence>
<comment type="subcellular location">
    <subcellularLocation>
        <location evidence="1 8">Cell membrane</location>
        <topology evidence="1 8">Multi-pass membrane protein</topology>
    </subcellularLocation>
</comment>
<evidence type="ECO:0000256" key="7">
    <source>
        <dbReference type="ARBA" id="ARBA00023315"/>
    </source>
</evidence>